<reference evidence="4" key="1">
    <citation type="submission" date="2012-06" db="EMBL/GenBank/DDBJ databases">
        <title>Complete sequence of chromosome of Desulfomonile tiedjei DSM 6799.</title>
        <authorList>
            <person name="Lucas S."/>
            <person name="Copeland A."/>
            <person name="Lapidus A."/>
            <person name="Glavina del Rio T."/>
            <person name="Dalin E."/>
            <person name="Tice H."/>
            <person name="Bruce D."/>
            <person name="Goodwin L."/>
            <person name="Pitluck S."/>
            <person name="Peters L."/>
            <person name="Ovchinnikova G."/>
            <person name="Zeytun A."/>
            <person name="Lu M."/>
            <person name="Kyrpides N."/>
            <person name="Mavromatis K."/>
            <person name="Ivanova N."/>
            <person name="Brettin T."/>
            <person name="Detter J.C."/>
            <person name="Han C."/>
            <person name="Larimer F."/>
            <person name="Land M."/>
            <person name="Hauser L."/>
            <person name="Markowitz V."/>
            <person name="Cheng J.-F."/>
            <person name="Hugenholtz P."/>
            <person name="Woyke T."/>
            <person name="Wu D."/>
            <person name="Spring S."/>
            <person name="Schroeder M."/>
            <person name="Brambilla E."/>
            <person name="Klenk H.-P."/>
            <person name="Eisen J.A."/>
        </authorList>
    </citation>
    <scope>NUCLEOTIDE SEQUENCE [LARGE SCALE GENOMIC DNA]</scope>
    <source>
        <strain evidence="4">ATCC 49306 / DSM 6799 / DCB-1</strain>
    </source>
</reference>
<feature type="domain" description="Glycosyltransferase subfamily 4-like N-terminal" evidence="2">
    <location>
        <begin position="22"/>
        <end position="206"/>
    </location>
</feature>
<dbReference type="AlphaFoldDB" id="I4C269"/>
<evidence type="ECO:0000259" key="2">
    <source>
        <dbReference type="Pfam" id="PF13439"/>
    </source>
</evidence>
<proteinExistence type="predicted"/>
<evidence type="ECO:0000259" key="1">
    <source>
        <dbReference type="Pfam" id="PF00534"/>
    </source>
</evidence>
<keyword evidence="3" id="KW-0808">Transferase</keyword>
<keyword evidence="4" id="KW-1185">Reference proteome</keyword>
<dbReference type="InterPro" id="IPR050194">
    <property type="entry name" value="Glycosyltransferase_grp1"/>
</dbReference>
<dbReference type="EMBL" id="CP003360">
    <property type="protein sequence ID" value="AFM23660.1"/>
    <property type="molecule type" value="Genomic_DNA"/>
</dbReference>
<evidence type="ECO:0000313" key="4">
    <source>
        <dbReference type="Proteomes" id="UP000006055"/>
    </source>
</evidence>
<dbReference type="KEGG" id="dti:Desti_0941"/>
<dbReference type="HOGENOM" id="CLU_009583_2_2_7"/>
<sequence length="425" mass="48090">MRVLHILHRSVPGTHGYAIRSLEIVRNQLAKGIEPLVVTSPSQAPSGSLDAEQSEMIEGVRYFRTCGTLLKPSMEVEDKNPLRSMLRIVQNAALLTRTWYLARHYRPQIIHAHSPFTCGLAGNTVGKLLGIRTVYEMRGIWEDSHVGRYNWNEESIRYRGVRMLENIALRTADCCCVICDALAEEVASRGVAPDKINVVPNGVDLTKFTPGPPDEMLKKKWGLAGKIIMGYIGSFFRYEGLDVLMKATILLADGYPNLRLLLVGDGEETSLLKEMAANAGISDRVVFTGRVKHNEVSRFYKLFDFLVLPRKETRETRLVTPLKPMEIMAMEKPLIASNIGGHREIVSEGINGILFAPEDPSDLAAKCRQLIDDEQFRYELGRKGQVWVEKNRNWNTLIERYSTLYENLCHCAFKEERSGKHFLQL</sequence>
<dbReference type="STRING" id="706587.Desti_0941"/>
<dbReference type="SUPFAM" id="SSF53756">
    <property type="entry name" value="UDP-Glycosyltransferase/glycogen phosphorylase"/>
    <property type="match status" value="1"/>
</dbReference>
<gene>
    <name evidence="3" type="ordered locus">Desti_0941</name>
</gene>
<dbReference type="RefSeq" id="WP_014808816.1">
    <property type="nucleotide sequence ID" value="NC_018025.1"/>
</dbReference>
<evidence type="ECO:0000313" key="3">
    <source>
        <dbReference type="EMBL" id="AFM23660.1"/>
    </source>
</evidence>
<dbReference type="InterPro" id="IPR001296">
    <property type="entry name" value="Glyco_trans_1"/>
</dbReference>
<dbReference type="Gene3D" id="3.40.50.2000">
    <property type="entry name" value="Glycogen Phosphorylase B"/>
    <property type="match status" value="2"/>
</dbReference>
<dbReference type="InterPro" id="IPR028098">
    <property type="entry name" value="Glyco_trans_4-like_N"/>
</dbReference>
<dbReference type="eggNOG" id="COG0438">
    <property type="taxonomic scope" value="Bacteria"/>
</dbReference>
<dbReference type="Pfam" id="PF13439">
    <property type="entry name" value="Glyco_transf_4"/>
    <property type="match status" value="1"/>
</dbReference>
<name>I4C269_DESTA</name>
<dbReference type="GO" id="GO:0016758">
    <property type="term" value="F:hexosyltransferase activity"/>
    <property type="evidence" value="ECO:0007669"/>
    <property type="project" value="TreeGrafter"/>
</dbReference>
<feature type="domain" description="Glycosyl transferase family 1" evidence="1">
    <location>
        <begin position="218"/>
        <end position="385"/>
    </location>
</feature>
<dbReference type="CDD" id="cd03794">
    <property type="entry name" value="GT4_WbuB-like"/>
    <property type="match status" value="1"/>
</dbReference>
<dbReference type="Proteomes" id="UP000006055">
    <property type="component" value="Chromosome"/>
</dbReference>
<dbReference type="PANTHER" id="PTHR45947">
    <property type="entry name" value="SULFOQUINOVOSYL TRANSFERASE SQD2"/>
    <property type="match status" value="1"/>
</dbReference>
<dbReference type="PANTHER" id="PTHR45947:SF3">
    <property type="entry name" value="SULFOQUINOVOSYL TRANSFERASE SQD2"/>
    <property type="match status" value="1"/>
</dbReference>
<dbReference type="Pfam" id="PF00534">
    <property type="entry name" value="Glycos_transf_1"/>
    <property type="match status" value="1"/>
</dbReference>
<organism evidence="3 4">
    <name type="scientific">Desulfomonile tiedjei (strain ATCC 49306 / DSM 6799 / DCB-1)</name>
    <dbReference type="NCBI Taxonomy" id="706587"/>
    <lineage>
        <taxon>Bacteria</taxon>
        <taxon>Pseudomonadati</taxon>
        <taxon>Thermodesulfobacteriota</taxon>
        <taxon>Desulfomonilia</taxon>
        <taxon>Desulfomonilales</taxon>
        <taxon>Desulfomonilaceae</taxon>
        <taxon>Desulfomonile</taxon>
    </lineage>
</organism>
<accession>I4C269</accession>
<protein>
    <submittedName>
        <fullName evidence="3">Glycosyltransferase</fullName>
    </submittedName>
</protein>